<keyword evidence="2" id="KW-1185">Reference proteome</keyword>
<dbReference type="EMBL" id="WUUS01000006">
    <property type="protein sequence ID" value="MXR41856.1"/>
    <property type="molecule type" value="Genomic_DNA"/>
</dbReference>
<proteinExistence type="predicted"/>
<name>A0A6B0SWE4_9EURY</name>
<organism evidence="1 2">
    <name type="scientific">Halobaculum saliterrae</name>
    <dbReference type="NCBI Taxonomy" id="2073113"/>
    <lineage>
        <taxon>Archaea</taxon>
        <taxon>Methanobacteriati</taxon>
        <taxon>Methanobacteriota</taxon>
        <taxon>Stenosarchaea group</taxon>
        <taxon>Halobacteria</taxon>
        <taxon>Halobacteriales</taxon>
        <taxon>Haloferacaceae</taxon>
        <taxon>Halobaculum</taxon>
    </lineage>
</organism>
<gene>
    <name evidence="1" type="ORF">GRX01_10975</name>
</gene>
<comment type="caution">
    <text evidence="1">The sequence shown here is derived from an EMBL/GenBank/DDBJ whole genome shotgun (WGS) entry which is preliminary data.</text>
</comment>
<reference evidence="1 2" key="1">
    <citation type="submission" date="2019-12" db="EMBL/GenBank/DDBJ databases">
        <title>Isolation and characterization of three novel carbon monoxide-oxidizing members of Halobacteria from salione crusts and soils.</title>
        <authorList>
            <person name="Myers M.R."/>
            <person name="King G.M."/>
        </authorList>
    </citation>
    <scope>NUCLEOTIDE SEQUENCE [LARGE SCALE GENOMIC DNA]</scope>
    <source>
        <strain evidence="1 2">WSA2</strain>
    </source>
</reference>
<sequence>MVAGTVSGTAEWSRPRATHAEVTVGFGTDDTTVQVRSVTTTVANRTELTLANALVDTRLQFLTAGEADDLSVAADGRTRTYDRTVTVTVTLYAGDQDTETVAADVPVEIVVTNEPGNSEESGGSNAGAT</sequence>
<accession>A0A6B0SWE4</accession>
<dbReference type="Proteomes" id="UP000437065">
    <property type="component" value="Unassembled WGS sequence"/>
</dbReference>
<evidence type="ECO:0000313" key="2">
    <source>
        <dbReference type="Proteomes" id="UP000437065"/>
    </source>
</evidence>
<dbReference type="RefSeq" id="WP_159667030.1">
    <property type="nucleotide sequence ID" value="NZ_WUUS01000006.1"/>
</dbReference>
<evidence type="ECO:0000313" key="1">
    <source>
        <dbReference type="EMBL" id="MXR41856.1"/>
    </source>
</evidence>
<protein>
    <submittedName>
        <fullName evidence="1">Uncharacterized protein</fullName>
    </submittedName>
</protein>
<dbReference type="AlphaFoldDB" id="A0A6B0SWE4"/>